<dbReference type="InterPro" id="IPR011711">
    <property type="entry name" value="GntR_C"/>
</dbReference>
<evidence type="ECO:0000313" key="6">
    <source>
        <dbReference type="Proteomes" id="UP000228948"/>
    </source>
</evidence>
<dbReference type="KEGG" id="rbg:BG454_00635"/>
<evidence type="ECO:0000259" key="4">
    <source>
        <dbReference type="PROSITE" id="PS50949"/>
    </source>
</evidence>
<dbReference type="Gene3D" id="1.10.10.10">
    <property type="entry name" value="Winged helix-like DNA-binding domain superfamily/Winged helix DNA-binding domain"/>
    <property type="match status" value="1"/>
</dbReference>
<dbReference type="SUPFAM" id="SSF48008">
    <property type="entry name" value="GntR ligand-binding domain-like"/>
    <property type="match status" value="1"/>
</dbReference>
<proteinExistence type="predicted"/>
<dbReference type="STRING" id="441209.GCA_001870665_00215"/>
<dbReference type="InterPro" id="IPR008920">
    <property type="entry name" value="TF_FadR/GntR_C"/>
</dbReference>
<dbReference type="RefSeq" id="WP_071479429.1">
    <property type="nucleotide sequence ID" value="NZ_CP024899.1"/>
</dbReference>
<dbReference type="AlphaFoldDB" id="A0A2K8K9F7"/>
<dbReference type="PANTHER" id="PTHR43537">
    <property type="entry name" value="TRANSCRIPTIONAL REGULATOR, GNTR FAMILY"/>
    <property type="match status" value="1"/>
</dbReference>
<dbReference type="GO" id="GO:0003700">
    <property type="term" value="F:DNA-binding transcription factor activity"/>
    <property type="evidence" value="ECO:0007669"/>
    <property type="project" value="InterPro"/>
</dbReference>
<dbReference type="PROSITE" id="PS50949">
    <property type="entry name" value="HTH_GNTR"/>
    <property type="match status" value="1"/>
</dbReference>
<sequence length="218" mass="24658">MDNHPTNSSNRSISLPEIAVQRITEFVRNKTLLGGESIVEQKLAMQLGISRTPLREALQRLEGVGMLEKDAGRSYRVRRVYMEEYLQSLKVRALLEPQAAADAIGRIPAQELADVRSALDALQPGITSDRKAHWDFDDQMHRLYTRNCGNLVLYSIIERLRVTTRLFEIADLGARFEADMVEHRTILGALEAGVPADARKAVRAHLRSLMDFSLHQLR</sequence>
<accession>A0A2K8K9F7</accession>
<evidence type="ECO:0000256" key="1">
    <source>
        <dbReference type="ARBA" id="ARBA00023015"/>
    </source>
</evidence>
<dbReference type="InterPro" id="IPR000524">
    <property type="entry name" value="Tscrpt_reg_HTH_GntR"/>
</dbReference>
<keyword evidence="6" id="KW-1185">Reference proteome</keyword>
<dbReference type="Pfam" id="PF00392">
    <property type="entry name" value="GntR"/>
    <property type="match status" value="1"/>
</dbReference>
<dbReference type="PANTHER" id="PTHR43537:SF24">
    <property type="entry name" value="GLUCONATE OPERON TRANSCRIPTIONAL REPRESSOR"/>
    <property type="match status" value="1"/>
</dbReference>
<gene>
    <name evidence="5" type="ORF">BG454_00635</name>
</gene>
<reference evidence="5 6" key="1">
    <citation type="submission" date="2017-11" db="EMBL/GenBank/DDBJ databases">
        <title>Revised Sequence and Annotation of the Rhodobaca barguzinensis strain alga05 Genome.</title>
        <authorList>
            <person name="Kopejtka K."/>
            <person name="Tomasch J.M."/>
            <person name="Bunk B."/>
            <person name="Koblizek M."/>
        </authorList>
    </citation>
    <scope>NUCLEOTIDE SEQUENCE [LARGE SCALE GENOMIC DNA]</scope>
    <source>
        <strain evidence="6">alga05</strain>
    </source>
</reference>
<dbReference type="SUPFAM" id="SSF46785">
    <property type="entry name" value="Winged helix' DNA-binding domain"/>
    <property type="match status" value="1"/>
</dbReference>
<dbReference type="Pfam" id="PF07729">
    <property type="entry name" value="FCD"/>
    <property type="match status" value="1"/>
</dbReference>
<dbReference type="InterPro" id="IPR036390">
    <property type="entry name" value="WH_DNA-bd_sf"/>
</dbReference>
<dbReference type="PRINTS" id="PR00035">
    <property type="entry name" value="HTHGNTR"/>
</dbReference>
<dbReference type="GO" id="GO:0003677">
    <property type="term" value="F:DNA binding"/>
    <property type="evidence" value="ECO:0007669"/>
    <property type="project" value="UniProtKB-KW"/>
</dbReference>
<dbReference type="SMART" id="SM00345">
    <property type="entry name" value="HTH_GNTR"/>
    <property type="match status" value="1"/>
</dbReference>
<dbReference type="SMART" id="SM00895">
    <property type="entry name" value="FCD"/>
    <property type="match status" value="1"/>
</dbReference>
<evidence type="ECO:0000256" key="3">
    <source>
        <dbReference type="ARBA" id="ARBA00023163"/>
    </source>
</evidence>
<organism evidence="5 6">
    <name type="scientific">Roseinatronobacter bogoriensis subsp. barguzinensis</name>
    <dbReference type="NCBI Taxonomy" id="441209"/>
    <lineage>
        <taxon>Bacteria</taxon>
        <taxon>Pseudomonadati</taxon>
        <taxon>Pseudomonadota</taxon>
        <taxon>Alphaproteobacteria</taxon>
        <taxon>Rhodobacterales</taxon>
        <taxon>Paracoccaceae</taxon>
        <taxon>Roseinatronobacter</taxon>
    </lineage>
</organism>
<evidence type="ECO:0000313" key="5">
    <source>
        <dbReference type="EMBL" id="ATX64523.1"/>
    </source>
</evidence>
<dbReference type="EMBL" id="CP024899">
    <property type="protein sequence ID" value="ATX64523.1"/>
    <property type="molecule type" value="Genomic_DNA"/>
</dbReference>
<keyword evidence="3" id="KW-0804">Transcription</keyword>
<evidence type="ECO:0000256" key="2">
    <source>
        <dbReference type="ARBA" id="ARBA00023125"/>
    </source>
</evidence>
<keyword evidence="2" id="KW-0238">DNA-binding</keyword>
<dbReference type="OrthoDB" id="7620579at2"/>
<protein>
    <submittedName>
        <fullName evidence="5">GntR family transcriptional regulator</fullName>
    </submittedName>
</protein>
<dbReference type="InterPro" id="IPR036388">
    <property type="entry name" value="WH-like_DNA-bd_sf"/>
</dbReference>
<feature type="domain" description="HTH gntR-type" evidence="4">
    <location>
        <begin position="13"/>
        <end position="80"/>
    </location>
</feature>
<dbReference type="Gene3D" id="1.20.120.530">
    <property type="entry name" value="GntR ligand-binding domain-like"/>
    <property type="match status" value="1"/>
</dbReference>
<name>A0A2K8K9F7_9RHOB</name>
<keyword evidence="1" id="KW-0805">Transcription regulation</keyword>
<dbReference type="Proteomes" id="UP000228948">
    <property type="component" value="Chromosome"/>
</dbReference>